<reference evidence="7" key="2">
    <citation type="submission" date="2023-05" db="EMBL/GenBank/DDBJ databases">
        <authorList>
            <consortium name="Lawrence Berkeley National Laboratory"/>
            <person name="Steindorff A."/>
            <person name="Hensen N."/>
            <person name="Bonometti L."/>
            <person name="Westerberg I."/>
            <person name="Brannstrom I.O."/>
            <person name="Guillou S."/>
            <person name="Cros-Aarteil S."/>
            <person name="Calhoun S."/>
            <person name="Haridas S."/>
            <person name="Kuo A."/>
            <person name="Mondo S."/>
            <person name="Pangilinan J."/>
            <person name="Riley R."/>
            <person name="Labutti K."/>
            <person name="Andreopoulos B."/>
            <person name="Lipzen A."/>
            <person name="Chen C."/>
            <person name="Yanf M."/>
            <person name="Daum C."/>
            <person name="Ng V."/>
            <person name="Clum A."/>
            <person name="Ohm R."/>
            <person name="Martin F."/>
            <person name="Silar P."/>
            <person name="Natvig D."/>
            <person name="Lalanne C."/>
            <person name="Gautier V."/>
            <person name="Ament-Velasquez S.L."/>
            <person name="Kruys A."/>
            <person name="Hutchinson M.I."/>
            <person name="Powell A.J."/>
            <person name="Barry K."/>
            <person name="Miller A.N."/>
            <person name="Grigoriev I.V."/>
            <person name="Debuchy R."/>
            <person name="Gladieux P."/>
            <person name="Thoren M.H."/>
            <person name="Johannesson H."/>
        </authorList>
    </citation>
    <scope>NUCLEOTIDE SEQUENCE</scope>
    <source>
        <strain evidence="7">CBS 990.96</strain>
    </source>
</reference>
<dbReference type="EMBL" id="MU865445">
    <property type="protein sequence ID" value="KAK4222977.1"/>
    <property type="molecule type" value="Genomic_DNA"/>
</dbReference>
<dbReference type="PROSITE" id="PS50002">
    <property type="entry name" value="SH3"/>
    <property type="match status" value="1"/>
</dbReference>
<dbReference type="GO" id="GO:0005886">
    <property type="term" value="C:plasma membrane"/>
    <property type="evidence" value="ECO:0007669"/>
    <property type="project" value="TreeGrafter"/>
</dbReference>
<evidence type="ECO:0000259" key="5">
    <source>
        <dbReference type="PROSITE" id="PS50003"/>
    </source>
</evidence>
<comment type="caution">
    <text evidence="7">The sequence shown here is derived from an EMBL/GenBank/DDBJ whole genome shotgun (WGS) entry which is preliminary data.</text>
</comment>
<feature type="region of interest" description="Disordered" evidence="3">
    <location>
        <begin position="469"/>
        <end position="514"/>
    </location>
</feature>
<accession>A0AAN6YTN2</accession>
<dbReference type="AlphaFoldDB" id="A0AAN6YTN2"/>
<feature type="region of interest" description="Disordered" evidence="3">
    <location>
        <begin position="920"/>
        <end position="952"/>
    </location>
</feature>
<feature type="compositionally biased region" description="Basic and acidic residues" evidence="3">
    <location>
        <begin position="476"/>
        <end position="489"/>
    </location>
</feature>
<evidence type="ECO:0000259" key="4">
    <source>
        <dbReference type="PROSITE" id="PS50002"/>
    </source>
</evidence>
<feature type="region of interest" description="Disordered" evidence="3">
    <location>
        <begin position="617"/>
        <end position="694"/>
    </location>
</feature>
<dbReference type="SUPFAM" id="SSF50044">
    <property type="entry name" value="SH3-domain"/>
    <property type="match status" value="1"/>
</dbReference>
<dbReference type="GO" id="GO:0030036">
    <property type="term" value="P:actin cytoskeleton organization"/>
    <property type="evidence" value="ECO:0007669"/>
    <property type="project" value="TreeGrafter"/>
</dbReference>
<dbReference type="FunFam" id="1.10.150.50:FF:000082">
    <property type="entry name" value="Polarized growth protein boi2"/>
    <property type="match status" value="1"/>
</dbReference>
<dbReference type="SMART" id="SM00454">
    <property type="entry name" value="SAM"/>
    <property type="match status" value="1"/>
</dbReference>
<protein>
    <submittedName>
        <fullName evidence="7">Protein BOI2</fullName>
    </submittedName>
</protein>
<dbReference type="CDD" id="cd13316">
    <property type="entry name" value="PH_Boi"/>
    <property type="match status" value="1"/>
</dbReference>
<dbReference type="SUPFAM" id="SSF47769">
    <property type="entry name" value="SAM/Pointed domain"/>
    <property type="match status" value="1"/>
</dbReference>
<dbReference type="PROSITE" id="PS50105">
    <property type="entry name" value="SAM_DOMAIN"/>
    <property type="match status" value="1"/>
</dbReference>
<sequence>MATTGTGKPEVGDILVVIHDFIARSSDELSLAKGDRVELLERDDEFGDGWYLGKHLVNFNSGLFPEVYTRPAPKAVITAIASPTAFAQSKQPLTPLAEVASEAPTATSSPIEETKSTPIPDAKVNPTSLPLSSFTSPSSPQSLATDKAKPNVGGDSQVLHDTLNVINEHITDLSSPRTSGHRGNDSGSEYSSHLGHRVSYIQGEETDEEEDNVPSRFEVESWNPDQVAEYLFTAGVEQHHCEVFRDQEITGEVILGMDQTSLFIKAFDLGSVGRRLKTWQKIKQLQDEVNGLVSPGRSTQNYGSDAGSDVGRIRSRTNTITSSNPRYTSINEQPISQSKRLSQTPKIEPYEPVSPVSPLGESPTRTFHDKRPSAASVRDLHHSRRHSSTDFRIAGAAGGANSTPKLSTSGSFHQQQTSHKKQPSFDRNWTLGSATASAYTQRPLSSNGLQEAGDSVSELQDSAVDLDRGYFSGTDADPRRRNVLKKRDSVQSGSPKTSYTEEQRVRSATALSRHSRFGSVGSTAVDSTMSPAAQKYYGLNKRTPSTITTDSMLQVSGSKEAMNPTVTRLDSNTSDASRASPKSAIKRLSQVNHPDFNVSMMLRSGLGGLRAASDAITGNEKAKVSPLDSPLKDSHMYSPARTGSSTPSAGPSFELDSPDASKSPSTATTAVSRGSRKKTKKETSAYTRGLQKITPREAMQDADYSGWMKKRSANLMTTWKPRLFVLKGRRLAYYYSEDDDQEKGLIDISFHRVLPADNERLTGLHATLTGASNSPAVPLGSNMATSAAVDAERDPAVGESDSIFIFKLVPPRAGLSRAVNFTKPTVHYFAVPNVKQGRLWMAALMRATIERDDTQAITTTYQQKTISLAKARQMRHRPPALMNAEDANDGSNNENRRTNKKDENGLGIVYSEVDSAVSGLEKLGLQPHPDSARAGGGFGFGAGKDASVPQSA</sequence>
<organism evidence="7 8">
    <name type="scientific">Podospora fimiseda</name>
    <dbReference type="NCBI Taxonomy" id="252190"/>
    <lineage>
        <taxon>Eukaryota</taxon>
        <taxon>Fungi</taxon>
        <taxon>Dikarya</taxon>
        <taxon>Ascomycota</taxon>
        <taxon>Pezizomycotina</taxon>
        <taxon>Sordariomycetes</taxon>
        <taxon>Sordariomycetidae</taxon>
        <taxon>Sordariales</taxon>
        <taxon>Podosporaceae</taxon>
        <taxon>Podospora</taxon>
    </lineage>
</organism>
<feature type="region of interest" description="Disordered" evidence="3">
    <location>
        <begin position="169"/>
        <end position="193"/>
    </location>
</feature>
<feature type="region of interest" description="Disordered" evidence="3">
    <location>
        <begin position="565"/>
        <end position="588"/>
    </location>
</feature>
<evidence type="ECO:0000259" key="6">
    <source>
        <dbReference type="PROSITE" id="PS50105"/>
    </source>
</evidence>
<dbReference type="SMART" id="SM00233">
    <property type="entry name" value="PH"/>
    <property type="match status" value="1"/>
</dbReference>
<feature type="compositionally biased region" description="Low complexity" evidence="3">
    <location>
        <begin position="126"/>
        <end position="143"/>
    </location>
</feature>
<evidence type="ECO:0000313" key="8">
    <source>
        <dbReference type="Proteomes" id="UP001301958"/>
    </source>
</evidence>
<feature type="domain" description="SH3" evidence="4">
    <location>
        <begin position="10"/>
        <end position="74"/>
    </location>
</feature>
<feature type="region of interest" description="Disordered" evidence="3">
    <location>
        <begin position="293"/>
        <end position="428"/>
    </location>
</feature>
<gene>
    <name evidence="7" type="ORF">QBC38DRAFT_459817</name>
</gene>
<dbReference type="Pfam" id="PF07647">
    <property type="entry name" value="SAM_2"/>
    <property type="match status" value="1"/>
</dbReference>
<dbReference type="InterPro" id="IPR013761">
    <property type="entry name" value="SAM/pointed_sf"/>
</dbReference>
<feature type="compositionally biased region" description="Polar residues" evidence="3">
    <location>
        <begin position="440"/>
        <end position="449"/>
    </location>
</feature>
<proteinExistence type="predicted"/>
<feature type="compositionally biased region" description="Polar residues" evidence="3">
    <location>
        <begin position="660"/>
        <end position="672"/>
    </location>
</feature>
<evidence type="ECO:0000256" key="2">
    <source>
        <dbReference type="PROSITE-ProRule" id="PRU00192"/>
    </source>
</evidence>
<dbReference type="Gene3D" id="2.30.30.40">
    <property type="entry name" value="SH3 Domains"/>
    <property type="match status" value="1"/>
</dbReference>
<feature type="domain" description="SAM" evidence="6">
    <location>
        <begin position="222"/>
        <end position="288"/>
    </location>
</feature>
<evidence type="ECO:0000313" key="7">
    <source>
        <dbReference type="EMBL" id="KAK4222977.1"/>
    </source>
</evidence>
<feature type="region of interest" description="Disordered" evidence="3">
    <location>
        <begin position="440"/>
        <end position="459"/>
    </location>
</feature>
<feature type="compositionally biased region" description="Polar residues" evidence="3">
    <location>
        <begin position="400"/>
        <end position="417"/>
    </location>
</feature>
<feature type="compositionally biased region" description="Polar residues" evidence="3">
    <location>
        <begin position="565"/>
        <end position="577"/>
    </location>
</feature>
<feature type="region of interest" description="Disordered" evidence="3">
    <location>
        <begin position="870"/>
        <end position="907"/>
    </location>
</feature>
<evidence type="ECO:0000256" key="1">
    <source>
        <dbReference type="ARBA" id="ARBA00022443"/>
    </source>
</evidence>
<dbReference type="PANTHER" id="PTHR12092">
    <property type="entry name" value="PLECKSTRIN"/>
    <property type="match status" value="1"/>
</dbReference>
<dbReference type="InterPro" id="IPR001660">
    <property type="entry name" value="SAM"/>
</dbReference>
<feature type="compositionally biased region" description="Polar residues" evidence="3">
    <location>
        <begin position="316"/>
        <end position="345"/>
    </location>
</feature>
<dbReference type="Pfam" id="PF14604">
    <property type="entry name" value="SH3_9"/>
    <property type="match status" value="1"/>
</dbReference>
<name>A0AAN6YTN2_9PEZI</name>
<dbReference type="InterPro" id="IPR011993">
    <property type="entry name" value="PH-like_dom_sf"/>
</dbReference>
<feature type="compositionally biased region" description="Basic and acidic residues" evidence="3">
    <location>
        <begin position="894"/>
        <end position="904"/>
    </location>
</feature>
<keyword evidence="1 2" id="KW-0728">SH3 domain</keyword>
<dbReference type="InterPro" id="IPR037370">
    <property type="entry name" value="Pleckstrin"/>
</dbReference>
<dbReference type="SMART" id="SM00326">
    <property type="entry name" value="SH3"/>
    <property type="match status" value="1"/>
</dbReference>
<dbReference type="Proteomes" id="UP001301958">
    <property type="component" value="Unassembled WGS sequence"/>
</dbReference>
<dbReference type="InterPro" id="IPR036028">
    <property type="entry name" value="SH3-like_dom_sf"/>
</dbReference>
<reference evidence="7" key="1">
    <citation type="journal article" date="2023" name="Mol. Phylogenet. Evol.">
        <title>Genome-scale phylogeny and comparative genomics of the fungal order Sordariales.</title>
        <authorList>
            <person name="Hensen N."/>
            <person name="Bonometti L."/>
            <person name="Westerberg I."/>
            <person name="Brannstrom I.O."/>
            <person name="Guillou S."/>
            <person name="Cros-Aarteil S."/>
            <person name="Calhoun S."/>
            <person name="Haridas S."/>
            <person name="Kuo A."/>
            <person name="Mondo S."/>
            <person name="Pangilinan J."/>
            <person name="Riley R."/>
            <person name="LaButti K."/>
            <person name="Andreopoulos B."/>
            <person name="Lipzen A."/>
            <person name="Chen C."/>
            <person name="Yan M."/>
            <person name="Daum C."/>
            <person name="Ng V."/>
            <person name="Clum A."/>
            <person name="Steindorff A."/>
            <person name="Ohm R.A."/>
            <person name="Martin F."/>
            <person name="Silar P."/>
            <person name="Natvig D.O."/>
            <person name="Lalanne C."/>
            <person name="Gautier V."/>
            <person name="Ament-Velasquez S.L."/>
            <person name="Kruys A."/>
            <person name="Hutchinson M.I."/>
            <person name="Powell A.J."/>
            <person name="Barry K."/>
            <person name="Miller A.N."/>
            <person name="Grigoriev I.V."/>
            <person name="Debuchy R."/>
            <person name="Gladieux P."/>
            <person name="Hiltunen Thoren M."/>
            <person name="Johannesson H."/>
        </authorList>
    </citation>
    <scope>NUCLEOTIDE SEQUENCE</scope>
    <source>
        <strain evidence="7">CBS 990.96</strain>
    </source>
</reference>
<dbReference type="Gene3D" id="1.10.150.50">
    <property type="entry name" value="Transcription Factor, Ets-1"/>
    <property type="match status" value="1"/>
</dbReference>
<dbReference type="CDD" id="cd09535">
    <property type="entry name" value="SAM_BOI-like_fungal"/>
    <property type="match status" value="1"/>
</dbReference>
<feature type="region of interest" description="Disordered" evidence="3">
    <location>
        <begin position="98"/>
        <end position="157"/>
    </location>
</feature>
<dbReference type="PANTHER" id="PTHR12092:SF16">
    <property type="entry name" value="PH DOMAIN-CONTAINING PROTEIN"/>
    <property type="match status" value="1"/>
</dbReference>
<evidence type="ECO:0000256" key="3">
    <source>
        <dbReference type="SAM" id="MobiDB-lite"/>
    </source>
</evidence>
<keyword evidence="8" id="KW-1185">Reference proteome</keyword>
<feature type="domain" description="PH" evidence="5">
    <location>
        <begin position="701"/>
        <end position="849"/>
    </location>
</feature>
<dbReference type="Gene3D" id="2.30.29.30">
    <property type="entry name" value="Pleckstrin-homology domain (PH domain)/Phosphotyrosine-binding domain (PTB)"/>
    <property type="match status" value="1"/>
</dbReference>
<dbReference type="InterPro" id="IPR001849">
    <property type="entry name" value="PH_domain"/>
</dbReference>
<dbReference type="PROSITE" id="PS50003">
    <property type="entry name" value="PH_DOMAIN"/>
    <property type="match status" value="1"/>
</dbReference>
<dbReference type="SUPFAM" id="SSF50729">
    <property type="entry name" value="PH domain-like"/>
    <property type="match status" value="1"/>
</dbReference>
<dbReference type="InterPro" id="IPR001452">
    <property type="entry name" value="SH3_domain"/>
</dbReference>
<dbReference type="Pfam" id="PF00169">
    <property type="entry name" value="PH"/>
    <property type="match status" value="1"/>
</dbReference>